<protein>
    <submittedName>
        <fullName evidence="3">Cobalt chelatase</fullName>
    </submittedName>
</protein>
<proteinExistence type="predicted"/>
<feature type="active site" description="Proton acceptor" evidence="1">
    <location>
        <position position="150"/>
    </location>
</feature>
<dbReference type="CDD" id="cd03412">
    <property type="entry name" value="CbiK_N"/>
    <property type="match status" value="1"/>
</dbReference>
<dbReference type="Pfam" id="PF06180">
    <property type="entry name" value="CbiK"/>
    <property type="match status" value="1"/>
</dbReference>
<feature type="binding site" evidence="2">
    <location>
        <position position="150"/>
    </location>
    <ligand>
        <name>Co(2+)</name>
        <dbReference type="ChEBI" id="CHEBI:48828"/>
    </ligand>
</feature>
<name>C6L9T8_9FIRM</name>
<dbReference type="STRING" id="168384.SAMN05660368_03583"/>
<dbReference type="Proteomes" id="UP000005561">
    <property type="component" value="Unassembled WGS sequence"/>
</dbReference>
<accession>C6L9T8</accession>
<evidence type="ECO:0000313" key="4">
    <source>
        <dbReference type="Proteomes" id="UP000005561"/>
    </source>
</evidence>
<evidence type="ECO:0000313" key="3">
    <source>
        <dbReference type="EMBL" id="EET62345.1"/>
    </source>
</evidence>
<dbReference type="InterPro" id="IPR010388">
    <property type="entry name" value="Anaerobic_Co-chelatase"/>
</dbReference>
<feature type="binding site" evidence="2">
    <location>
        <position position="213"/>
    </location>
    <ligand>
        <name>Co(2+)</name>
        <dbReference type="ChEBI" id="CHEBI:48828"/>
    </ligand>
</feature>
<keyword evidence="2" id="KW-0479">Metal-binding</keyword>
<gene>
    <name evidence="3" type="primary">cbiK</name>
    <name evidence="3" type="ORF">BRYFOR_05378</name>
</gene>
<dbReference type="GO" id="GO:0016852">
    <property type="term" value="F:sirohydrochlorin cobaltochelatase activity"/>
    <property type="evidence" value="ECO:0007669"/>
    <property type="project" value="InterPro"/>
</dbReference>
<dbReference type="GO" id="GO:0046872">
    <property type="term" value="F:metal ion binding"/>
    <property type="evidence" value="ECO:0007669"/>
    <property type="project" value="UniProtKB-KW"/>
</dbReference>
<dbReference type="SUPFAM" id="SSF53800">
    <property type="entry name" value="Chelatase"/>
    <property type="match status" value="1"/>
</dbReference>
<feature type="binding site" evidence="2">
    <location>
        <position position="181"/>
    </location>
    <ligand>
        <name>Co(2+)</name>
        <dbReference type="ChEBI" id="CHEBI:48828"/>
    </ligand>
</feature>
<evidence type="ECO:0000256" key="1">
    <source>
        <dbReference type="PIRSR" id="PIRSR033579-1"/>
    </source>
</evidence>
<dbReference type="Gene3D" id="3.40.50.1400">
    <property type="match status" value="2"/>
</dbReference>
<reference evidence="3" key="1">
    <citation type="submission" date="2009-07" db="EMBL/GenBank/DDBJ databases">
        <authorList>
            <person name="Weinstock G."/>
            <person name="Sodergren E."/>
            <person name="Clifton S."/>
            <person name="Fulton L."/>
            <person name="Fulton B."/>
            <person name="Courtney L."/>
            <person name="Fronick C."/>
            <person name="Harrison M."/>
            <person name="Strong C."/>
            <person name="Farmer C."/>
            <person name="Delahaunty K."/>
            <person name="Markovic C."/>
            <person name="Hall O."/>
            <person name="Minx P."/>
            <person name="Tomlinson C."/>
            <person name="Mitreva M."/>
            <person name="Nelson J."/>
            <person name="Hou S."/>
            <person name="Wollam A."/>
            <person name="Pepin K.H."/>
            <person name="Johnson M."/>
            <person name="Bhonagiri V."/>
            <person name="Nash W.E."/>
            <person name="Warren W."/>
            <person name="Chinwalla A."/>
            <person name="Mardis E.R."/>
            <person name="Wilson R.K."/>
        </authorList>
    </citation>
    <scope>NUCLEOTIDE SEQUENCE [LARGE SCALE GENOMIC DNA]</scope>
    <source>
        <strain evidence="3">DSM 14469</strain>
    </source>
</reference>
<dbReference type="CDD" id="cd03413">
    <property type="entry name" value="CbiK_C"/>
    <property type="match status" value="1"/>
</dbReference>
<sequence>MMEQQQTKAILVVSFGTSHADTREKNIDRIEADISVAFPDYRIYRAWTSKMILKKLKNRDGIVIDNVKEALERMESDGIRELIVQPTHVMNGIENELMTAQVRAFDGHFDEIRLGAPLLTTEQDSREAIAALEQEWKTLPENEALVLMGHGTEHYANSIYAALDYMMKDMGHENMFLGTVEAYPTLEALIRRMKKEKPVKVHLAPFMIVAGDHAKNDMSGEGDSWAARFSEEGFDVECHLKGLGEYPQIRDMFVRHVREAV</sequence>
<evidence type="ECO:0000256" key="2">
    <source>
        <dbReference type="PIRSR" id="PIRSR033579-3"/>
    </source>
</evidence>
<dbReference type="AlphaFoldDB" id="C6L9T8"/>
<dbReference type="GO" id="GO:0019251">
    <property type="term" value="P:anaerobic cobalamin biosynthetic process"/>
    <property type="evidence" value="ECO:0007669"/>
    <property type="project" value="InterPro"/>
</dbReference>
<keyword evidence="2" id="KW-0170">Cobalt</keyword>
<keyword evidence="4" id="KW-1185">Reference proteome</keyword>
<dbReference type="eggNOG" id="COG4822">
    <property type="taxonomic scope" value="Bacteria"/>
</dbReference>
<organism evidence="3 4">
    <name type="scientific">Marvinbryantia formatexigens DSM 14469</name>
    <dbReference type="NCBI Taxonomy" id="478749"/>
    <lineage>
        <taxon>Bacteria</taxon>
        <taxon>Bacillati</taxon>
        <taxon>Bacillota</taxon>
        <taxon>Clostridia</taxon>
        <taxon>Lachnospirales</taxon>
        <taxon>Lachnospiraceae</taxon>
        <taxon>Marvinbryantia</taxon>
    </lineage>
</organism>
<comment type="caution">
    <text evidence="3">The sequence shown here is derived from an EMBL/GenBank/DDBJ whole genome shotgun (WGS) entry which is preliminary data.</text>
</comment>
<dbReference type="EMBL" id="ACCL02000002">
    <property type="protein sequence ID" value="EET62345.1"/>
    <property type="molecule type" value="Genomic_DNA"/>
</dbReference>
<dbReference type="PIRSF" id="PIRSF033579">
    <property type="entry name" value="Anaer_Co_chel"/>
    <property type="match status" value="1"/>
</dbReference>